<proteinExistence type="predicted"/>
<dbReference type="STRING" id="436010.A0A166QLC6"/>
<feature type="region of interest" description="Disordered" evidence="1">
    <location>
        <begin position="248"/>
        <end position="267"/>
    </location>
</feature>
<protein>
    <submittedName>
        <fullName evidence="4">Metallo-dependent phosphatase</fullName>
    </submittedName>
</protein>
<feature type="compositionally biased region" description="Pro residues" evidence="1">
    <location>
        <begin position="255"/>
        <end position="267"/>
    </location>
</feature>
<organism evidence="4 5">
    <name type="scientific">Athelia psychrophila</name>
    <dbReference type="NCBI Taxonomy" id="1759441"/>
    <lineage>
        <taxon>Eukaryota</taxon>
        <taxon>Fungi</taxon>
        <taxon>Dikarya</taxon>
        <taxon>Basidiomycota</taxon>
        <taxon>Agaricomycotina</taxon>
        <taxon>Agaricomycetes</taxon>
        <taxon>Agaricomycetidae</taxon>
        <taxon>Atheliales</taxon>
        <taxon>Atheliaceae</taxon>
        <taxon>Athelia</taxon>
    </lineage>
</organism>
<feature type="signal peptide" evidence="2">
    <location>
        <begin position="1"/>
        <end position="26"/>
    </location>
</feature>
<accession>A0A166QLC6</accession>
<dbReference type="InterPro" id="IPR029052">
    <property type="entry name" value="Metallo-depent_PP-like"/>
</dbReference>
<dbReference type="GO" id="GO:0016787">
    <property type="term" value="F:hydrolase activity"/>
    <property type="evidence" value="ECO:0007669"/>
    <property type="project" value="InterPro"/>
</dbReference>
<dbReference type="PANTHER" id="PTHR46546">
    <property type="entry name" value="SHEWANELLA-LIKE PROTEIN PHOSPHATASE 1"/>
    <property type="match status" value="1"/>
</dbReference>
<evidence type="ECO:0000259" key="3">
    <source>
        <dbReference type="Pfam" id="PF00149"/>
    </source>
</evidence>
<dbReference type="Pfam" id="PF00149">
    <property type="entry name" value="Metallophos"/>
    <property type="match status" value="1"/>
</dbReference>
<reference evidence="4 5" key="1">
    <citation type="journal article" date="2016" name="Mol. Biol. Evol.">
        <title>Comparative Genomics of Early-Diverging Mushroom-Forming Fungi Provides Insights into the Origins of Lignocellulose Decay Capabilities.</title>
        <authorList>
            <person name="Nagy L.G."/>
            <person name="Riley R."/>
            <person name="Tritt A."/>
            <person name="Adam C."/>
            <person name="Daum C."/>
            <person name="Floudas D."/>
            <person name="Sun H."/>
            <person name="Yadav J.S."/>
            <person name="Pangilinan J."/>
            <person name="Larsson K.H."/>
            <person name="Matsuura K."/>
            <person name="Barry K."/>
            <person name="Labutti K."/>
            <person name="Kuo R."/>
            <person name="Ohm R.A."/>
            <person name="Bhattacharya S.S."/>
            <person name="Shirouzu T."/>
            <person name="Yoshinaga Y."/>
            <person name="Martin F.M."/>
            <person name="Grigoriev I.V."/>
            <person name="Hibbett D.S."/>
        </authorList>
    </citation>
    <scope>NUCLEOTIDE SEQUENCE [LARGE SCALE GENOMIC DNA]</scope>
    <source>
        <strain evidence="4 5">CBS 109695</strain>
    </source>
</reference>
<keyword evidence="5" id="KW-1185">Reference proteome</keyword>
<gene>
    <name evidence="4" type="ORF">FIBSPDRAFT_730988</name>
</gene>
<sequence length="400" mass="43525">MVFKHARTPSILGTVCLVASIHLAAGAILPNDGHALGPNAQIANSVTGQAAQVSAFSRSIVAVGDLHGDFENAFKVFQMANIVDQQGDWTGDVDFFVQTGDILDRGNDTIKLYSFMEKLRGQAHNVGGEVLSHLGNHEFMNAIGDWRYVYQSEIDTFESVEARQEMISTGPIGRAWAQNYTTTSRLPLHPSLGPPNTDYPAKDAEAAALQSPLSHAAISFLHGGLAPSYPQLTPFPSAINALSSSLLHKLQSQSPQPPPYPPNPYPGLPGDSTAEEIRFYGTDGPLWYRGWALDDEETVCAAVDDVLEKTGTRRMVMGHTDNLEGIVSRCGGKIIVIDTGITHVYGGVLSALSIKYEMTPVTSGARDAEQSWRETETIHAIYEDRKELLVEQERFIQGTF</sequence>
<name>A0A166QLC6_9AGAM</name>
<dbReference type="AlphaFoldDB" id="A0A166QLC6"/>
<feature type="chain" id="PRO_5007878727" evidence="2">
    <location>
        <begin position="27"/>
        <end position="400"/>
    </location>
</feature>
<evidence type="ECO:0000313" key="4">
    <source>
        <dbReference type="EMBL" id="KZP27287.1"/>
    </source>
</evidence>
<dbReference type="InterPro" id="IPR004843">
    <property type="entry name" value="Calcineurin-like_PHP"/>
</dbReference>
<dbReference type="Gene3D" id="3.60.21.10">
    <property type="match status" value="1"/>
</dbReference>
<dbReference type="OrthoDB" id="5976022at2759"/>
<evidence type="ECO:0000313" key="5">
    <source>
        <dbReference type="Proteomes" id="UP000076532"/>
    </source>
</evidence>
<keyword evidence="2" id="KW-0732">Signal</keyword>
<dbReference type="Proteomes" id="UP000076532">
    <property type="component" value="Unassembled WGS sequence"/>
</dbReference>
<dbReference type="PANTHER" id="PTHR46546:SF4">
    <property type="entry name" value="SHEWANELLA-LIKE PROTEIN PHOSPHATASE 1"/>
    <property type="match status" value="1"/>
</dbReference>
<dbReference type="EMBL" id="KV417509">
    <property type="protein sequence ID" value="KZP27287.1"/>
    <property type="molecule type" value="Genomic_DNA"/>
</dbReference>
<feature type="domain" description="Calcineurin-like phosphoesterase" evidence="3">
    <location>
        <begin position="60"/>
        <end position="157"/>
    </location>
</feature>
<dbReference type="SUPFAM" id="SSF56300">
    <property type="entry name" value="Metallo-dependent phosphatases"/>
    <property type="match status" value="1"/>
</dbReference>
<evidence type="ECO:0000256" key="1">
    <source>
        <dbReference type="SAM" id="MobiDB-lite"/>
    </source>
</evidence>
<evidence type="ECO:0000256" key="2">
    <source>
        <dbReference type="SAM" id="SignalP"/>
    </source>
</evidence>